<evidence type="ECO:0000313" key="3">
    <source>
        <dbReference type="Proteomes" id="UP000192775"/>
    </source>
</evidence>
<keyword evidence="3" id="KW-1185">Reference proteome</keyword>
<reference evidence="2 3" key="1">
    <citation type="submission" date="2017-04" db="EMBL/GenBank/DDBJ databases">
        <authorList>
            <person name="Afonso C.L."/>
            <person name="Miller P.J."/>
            <person name="Scott M.A."/>
            <person name="Spackman E."/>
            <person name="Goraichik I."/>
            <person name="Dimitrov K.M."/>
            <person name="Suarez D.L."/>
            <person name="Swayne D.E."/>
        </authorList>
    </citation>
    <scope>NUCLEOTIDE SEQUENCE [LARGE SCALE GENOMIC DNA]</scope>
    <source>
        <strain evidence="3">XA(T)</strain>
        <plasmid evidence="3">Plasmid unnamed2</plasmid>
    </source>
</reference>
<evidence type="ECO:0000256" key="1">
    <source>
        <dbReference type="SAM" id="Phobius"/>
    </source>
</evidence>
<keyword evidence="1" id="KW-1133">Transmembrane helix</keyword>
<protein>
    <recommendedName>
        <fullName evidence="4">DUF3093 domain-containing protein</fullName>
    </recommendedName>
</protein>
<dbReference type="Proteomes" id="UP000192775">
    <property type="component" value="Plasmid unnamed2"/>
</dbReference>
<accession>A0A1X9LRK2</accession>
<keyword evidence="1" id="KW-0812">Transmembrane</keyword>
<keyword evidence="1" id="KW-0472">Membrane</keyword>
<dbReference type="InterPro" id="IPR021443">
    <property type="entry name" value="DUF3093"/>
</dbReference>
<feature type="transmembrane region" description="Helical" evidence="1">
    <location>
        <begin position="31"/>
        <end position="54"/>
    </location>
</feature>
<dbReference type="KEGG" id="cphy:B5808_20400"/>
<proteinExistence type="predicted"/>
<feature type="transmembrane region" description="Helical" evidence="1">
    <location>
        <begin position="7"/>
        <end position="25"/>
    </location>
</feature>
<gene>
    <name evidence="2" type="ORF">B5808_20400</name>
</gene>
<geneLocation type="plasmid" evidence="2">
    <name>unnamed2</name>
</geneLocation>
<dbReference type="Pfam" id="PF11292">
    <property type="entry name" value="DUF3093"/>
    <property type="match status" value="1"/>
</dbReference>
<sequence>MRPSITVFFSTALVIPASLVVFIPINPESDIPGPVVGATVGVLLYSGIIALLYFSSPVIGVTATTLYVGRAHIPREHLGTASAHTGADATAERGPRLDARSYFCIRGWIRPVLKVTLTDPTDPTPYWLFSTRQPNRLLQALQLPLPTSFTQPAIGKDAPENPAQPEAL</sequence>
<dbReference type="EMBL" id="CP020717">
    <property type="protein sequence ID" value="ARJ07803.1"/>
    <property type="molecule type" value="Genomic_DNA"/>
</dbReference>
<name>A0A1X9LRK2_9MICO</name>
<keyword evidence="2" id="KW-0614">Plasmid</keyword>
<dbReference type="AlphaFoldDB" id="A0A1X9LRK2"/>
<evidence type="ECO:0008006" key="4">
    <source>
        <dbReference type="Google" id="ProtNLM"/>
    </source>
</evidence>
<evidence type="ECO:0000313" key="2">
    <source>
        <dbReference type="EMBL" id="ARJ07803.1"/>
    </source>
</evidence>
<organism evidence="2 3">
    <name type="scientific">Cnuibacter physcomitrellae</name>
    <dbReference type="NCBI Taxonomy" id="1619308"/>
    <lineage>
        <taxon>Bacteria</taxon>
        <taxon>Bacillati</taxon>
        <taxon>Actinomycetota</taxon>
        <taxon>Actinomycetes</taxon>
        <taxon>Micrococcales</taxon>
        <taxon>Microbacteriaceae</taxon>
        <taxon>Cnuibacter</taxon>
    </lineage>
</organism>